<feature type="domain" description="Orc1-like AAA ATPase" evidence="2">
    <location>
        <begin position="114"/>
        <end position="167"/>
    </location>
</feature>
<organism evidence="3 4">
    <name type="scientific">Faecalibacterium prausnitzii</name>
    <dbReference type="NCBI Taxonomy" id="853"/>
    <lineage>
        <taxon>Bacteria</taxon>
        <taxon>Bacillati</taxon>
        <taxon>Bacillota</taxon>
        <taxon>Clostridia</taxon>
        <taxon>Eubacteriales</taxon>
        <taxon>Oscillospiraceae</taxon>
        <taxon>Faecalibacterium</taxon>
    </lineage>
</organism>
<evidence type="ECO:0000313" key="4">
    <source>
        <dbReference type="Proteomes" id="UP000220157"/>
    </source>
</evidence>
<proteinExistence type="predicted"/>
<dbReference type="InterPro" id="IPR027417">
    <property type="entry name" value="P-loop_NTPase"/>
</dbReference>
<dbReference type="EMBL" id="NMTW01000009">
    <property type="protein sequence ID" value="PDX76746.1"/>
    <property type="molecule type" value="Genomic_DNA"/>
</dbReference>
<accession>A0A2A7AC81</accession>
<keyword evidence="1" id="KW-0175">Coiled coil</keyword>
<dbReference type="Proteomes" id="UP000220157">
    <property type="component" value="Unassembled WGS sequence"/>
</dbReference>
<evidence type="ECO:0000259" key="2">
    <source>
        <dbReference type="Pfam" id="PF13191"/>
    </source>
</evidence>
<evidence type="ECO:0000313" key="3">
    <source>
        <dbReference type="EMBL" id="PDX76746.1"/>
    </source>
</evidence>
<feature type="coiled-coil region" evidence="1">
    <location>
        <begin position="470"/>
        <end position="497"/>
    </location>
</feature>
<dbReference type="InterPro" id="IPR041664">
    <property type="entry name" value="AAA_16"/>
</dbReference>
<dbReference type="Pfam" id="PF13191">
    <property type="entry name" value="AAA_16"/>
    <property type="match status" value="1"/>
</dbReference>
<name>A0A2A7AC81_9FIRM</name>
<reference evidence="3 4" key="1">
    <citation type="journal article" date="2017" name="Front. Microbiol.">
        <title>New Insights into the Diversity of the Genus Faecalibacterium.</title>
        <authorList>
            <person name="Benevides L."/>
            <person name="Burman S."/>
            <person name="Martin R."/>
            <person name="Robert V."/>
            <person name="Thomas M."/>
            <person name="Miquel S."/>
            <person name="Chain F."/>
            <person name="Sokol H."/>
            <person name="Bermudez-Humaran L.G."/>
            <person name="Morrison M."/>
            <person name="Langella P."/>
            <person name="Azevedo V.A."/>
            <person name="Chatel J.M."/>
            <person name="Soares S."/>
        </authorList>
    </citation>
    <scope>NUCLEOTIDE SEQUENCE [LARGE SCALE GENOMIC DNA]</scope>
    <source>
        <strain evidence="3 4">CNCM I 4573</strain>
    </source>
</reference>
<dbReference type="Gene3D" id="3.40.50.300">
    <property type="entry name" value="P-loop containing nucleotide triphosphate hydrolases"/>
    <property type="match status" value="1"/>
</dbReference>
<sequence length="717" mass="82982">MVGHLNIVTFAFQNLFADLYLLFGGYHDYCVLAEKYRYARNKLDHPDCKTLEDTDLIPVLAFTKDIINFLDNGYFSRKTKEQLLVEISVLQNRKIEIPVKKHNFSSMPYTESRIVCRENEIERLKKFICGNPGDLRKQHSCCVYGYGGVGKTALVLEVVKRIVQDIWDENTLNDYLPSYILFFSAKKQKLEIASANGRIIESPIHKRFENLDDLRNLILTNLQISNFKNFHDEGIIIVDNLEAISEDERINIKHFIDAQTPAEMQFLLTSRNSEDYEVNFKLSGFEKESGITFVKEYIAENSLDLNLDACEIEELLTLAKGNTLVLVLCLRRLSQNLSSISGLQTEFSSINAWKNIRNGLKRFPGNAYEVISEFMFKDTFEEIEKVFSNDCELFYRILKIFAVSQNDGIDLNTICLLSNEPYPRVEAVADTLCNYLILEKSGDQYSLNNFAEKYIINRFMPDATTFDSVSTEIRQREAQVQQELDELNRDINSRNELAKILNDWHIVSGSDRIAAARLYRLYGEADYECKKDSRFKAQSILEDVIRESKNAEAITAHPYIKFQKSRILQVIDRAGVLPERHTDEIIDGFRNAIFVIKTVEQFSDIQNTKSYASLLWLFGQYLSEINKNSEAIRYLEEGVDAFEAMKIFDKEYYQCLSKLGSVYLDYFEEDKLARTKYLALARTINKKLQPSFKNLGESKVFATMLRKRVEKYNKLSV</sequence>
<dbReference type="SUPFAM" id="SSF52540">
    <property type="entry name" value="P-loop containing nucleoside triphosphate hydrolases"/>
    <property type="match status" value="1"/>
</dbReference>
<comment type="caution">
    <text evidence="3">The sequence shown here is derived from an EMBL/GenBank/DDBJ whole genome shotgun (WGS) entry which is preliminary data.</text>
</comment>
<gene>
    <name evidence="3" type="ORF">CGS56_01825</name>
</gene>
<dbReference type="AlphaFoldDB" id="A0A2A7AC81"/>
<protein>
    <recommendedName>
        <fullName evidence="2">Orc1-like AAA ATPase domain-containing protein</fullName>
    </recommendedName>
</protein>
<evidence type="ECO:0000256" key="1">
    <source>
        <dbReference type="SAM" id="Coils"/>
    </source>
</evidence>